<dbReference type="PANTHER" id="PTHR43297:SF7">
    <property type="entry name" value="D,D-DIPEPTIDE TRANSPORT ATP-BINDING PROTEIN DDPD-RELATED"/>
    <property type="match status" value="1"/>
</dbReference>
<dbReference type="SUPFAM" id="SSF52540">
    <property type="entry name" value="P-loop containing nucleoside triphosphate hydrolases"/>
    <property type="match status" value="2"/>
</dbReference>
<keyword evidence="4" id="KW-1003">Cell membrane</keyword>
<dbReference type="InterPro" id="IPR003593">
    <property type="entry name" value="AAA+_ATPase"/>
</dbReference>
<dbReference type="SMART" id="SM00382">
    <property type="entry name" value="AAA"/>
    <property type="match status" value="2"/>
</dbReference>
<proteinExistence type="inferred from homology"/>
<dbReference type="EMBL" id="JAUYVI010000007">
    <property type="protein sequence ID" value="MDQ7250404.1"/>
    <property type="molecule type" value="Genomic_DNA"/>
</dbReference>
<comment type="caution">
    <text evidence="9">The sequence shown here is derived from an EMBL/GenBank/DDBJ whole genome shotgun (WGS) entry which is preliminary data.</text>
</comment>
<dbReference type="InterPro" id="IPR017871">
    <property type="entry name" value="ABC_transporter-like_CS"/>
</dbReference>
<evidence type="ECO:0000256" key="2">
    <source>
        <dbReference type="ARBA" id="ARBA00005417"/>
    </source>
</evidence>
<keyword evidence="7" id="KW-0472">Membrane</keyword>
<feature type="domain" description="ABC transporter" evidence="8">
    <location>
        <begin position="4"/>
        <end position="242"/>
    </location>
</feature>
<dbReference type="InterPro" id="IPR003439">
    <property type="entry name" value="ABC_transporter-like_ATP-bd"/>
</dbReference>
<dbReference type="Proteomes" id="UP001230156">
    <property type="component" value="Unassembled WGS sequence"/>
</dbReference>
<dbReference type="InterPro" id="IPR050388">
    <property type="entry name" value="ABC_Ni/Peptide_Import"/>
</dbReference>
<dbReference type="PROSITE" id="PS00211">
    <property type="entry name" value="ABC_TRANSPORTER_1"/>
    <property type="match status" value="1"/>
</dbReference>
<evidence type="ECO:0000256" key="1">
    <source>
        <dbReference type="ARBA" id="ARBA00004417"/>
    </source>
</evidence>
<sequence length="481" mass="51300">MLALSVQGLSVVTPQRRVVDGVGFEVAGGEILAILGETGSGKSLIGSAIMGLLPAGVRAEGMIALAGASKPLSDQAALRGHWSSDLFLLPQEPFNALAPLLSVLEQVAEQTGLTGRDRWNRAVGAMAEMQLSAEHFTKKPYALSGGMAQRVMAAIASVTRAGILIADEPTKGLDADRRAAVADVFRLLRDQGRAILLITHDIALVRNLADRVAFLHEGRFVETGSTEAVLSAPQSAYARLYVTSDPASWQRRAYAPSSTPKVIGAEALRIGFNGRVLADAMTFHCHASQIAALLGSSGIGKTTLGRTLLGLVPPVAGTVRRYFTQGASPARPLQKLHQDPTRVFSPWQSLGRSMRDIARLPGGEAGVARIPGLMRRFALKPDLLDRRPDQISGGEAQRLALARVLALRPQFLLADEPTSRLDPPVQAEVIRHLRNTADEDGLAVLLITHDRALAEAIADRRLLMRRDGPGPAGLSDITDGM</sequence>
<dbReference type="Gene3D" id="3.40.50.300">
    <property type="entry name" value="P-loop containing nucleotide triphosphate hydrolases"/>
    <property type="match status" value="2"/>
</dbReference>
<dbReference type="PANTHER" id="PTHR43297">
    <property type="entry name" value="OLIGOPEPTIDE TRANSPORT ATP-BINDING PROTEIN APPD"/>
    <property type="match status" value="1"/>
</dbReference>
<dbReference type="PROSITE" id="PS50893">
    <property type="entry name" value="ABC_TRANSPORTER_2"/>
    <property type="match status" value="2"/>
</dbReference>
<dbReference type="Pfam" id="PF00005">
    <property type="entry name" value="ABC_tran"/>
    <property type="match status" value="2"/>
</dbReference>
<reference evidence="10" key="1">
    <citation type="submission" date="2023-08" db="EMBL/GenBank/DDBJ databases">
        <title>Rhodospirillaceae gen. nov., a novel taxon isolated from the Yangtze River Yuezi River estuary sludge.</title>
        <authorList>
            <person name="Ruan L."/>
        </authorList>
    </citation>
    <scope>NUCLEOTIDE SEQUENCE [LARGE SCALE GENOMIC DNA]</scope>
    <source>
        <strain evidence="10">R-7</strain>
    </source>
</reference>
<evidence type="ECO:0000259" key="8">
    <source>
        <dbReference type="PROSITE" id="PS50893"/>
    </source>
</evidence>
<evidence type="ECO:0000256" key="4">
    <source>
        <dbReference type="ARBA" id="ARBA00022475"/>
    </source>
</evidence>
<comment type="similarity">
    <text evidence="2">Belongs to the ABC transporter superfamily.</text>
</comment>
<keyword evidence="6 9" id="KW-0067">ATP-binding</keyword>
<evidence type="ECO:0000256" key="6">
    <source>
        <dbReference type="ARBA" id="ARBA00022840"/>
    </source>
</evidence>
<protein>
    <submittedName>
        <fullName evidence="9">ATP-binding cassette domain-containing protein</fullName>
    </submittedName>
</protein>
<feature type="domain" description="ABC transporter" evidence="8">
    <location>
        <begin position="263"/>
        <end position="481"/>
    </location>
</feature>
<dbReference type="RefSeq" id="WP_379959646.1">
    <property type="nucleotide sequence ID" value="NZ_JAUYVI010000007.1"/>
</dbReference>
<accession>A0ABU0YRQ1</accession>
<keyword evidence="5" id="KW-0547">Nucleotide-binding</keyword>
<evidence type="ECO:0000313" key="9">
    <source>
        <dbReference type="EMBL" id="MDQ7250404.1"/>
    </source>
</evidence>
<keyword evidence="10" id="KW-1185">Reference proteome</keyword>
<evidence type="ECO:0000313" key="10">
    <source>
        <dbReference type="Proteomes" id="UP001230156"/>
    </source>
</evidence>
<dbReference type="InterPro" id="IPR027417">
    <property type="entry name" value="P-loop_NTPase"/>
</dbReference>
<evidence type="ECO:0000256" key="7">
    <source>
        <dbReference type="ARBA" id="ARBA00023136"/>
    </source>
</evidence>
<dbReference type="GO" id="GO:0005524">
    <property type="term" value="F:ATP binding"/>
    <property type="evidence" value="ECO:0007669"/>
    <property type="project" value="UniProtKB-KW"/>
</dbReference>
<name>A0ABU0YRQ1_9PROT</name>
<comment type="subcellular location">
    <subcellularLocation>
        <location evidence="1">Cell inner membrane</location>
        <topology evidence="1">Peripheral membrane protein</topology>
    </subcellularLocation>
</comment>
<gene>
    <name evidence="9" type="ORF">Q8A70_22125</name>
</gene>
<keyword evidence="3" id="KW-0813">Transport</keyword>
<evidence type="ECO:0000256" key="5">
    <source>
        <dbReference type="ARBA" id="ARBA00022741"/>
    </source>
</evidence>
<evidence type="ECO:0000256" key="3">
    <source>
        <dbReference type="ARBA" id="ARBA00022448"/>
    </source>
</evidence>
<organism evidence="9 10">
    <name type="scientific">Dongia sedimenti</name>
    <dbReference type="NCBI Taxonomy" id="3064282"/>
    <lineage>
        <taxon>Bacteria</taxon>
        <taxon>Pseudomonadati</taxon>
        <taxon>Pseudomonadota</taxon>
        <taxon>Alphaproteobacteria</taxon>
        <taxon>Rhodospirillales</taxon>
        <taxon>Dongiaceae</taxon>
        <taxon>Dongia</taxon>
    </lineage>
</organism>